<dbReference type="InterPro" id="IPR011701">
    <property type="entry name" value="MFS"/>
</dbReference>
<evidence type="ECO:0000256" key="3">
    <source>
        <dbReference type="ARBA" id="ARBA00022448"/>
    </source>
</evidence>
<dbReference type="NCBIfam" id="TIGR00710">
    <property type="entry name" value="efflux_Bcr_CflA"/>
    <property type="match status" value="1"/>
</dbReference>
<dbReference type="SUPFAM" id="SSF103473">
    <property type="entry name" value="MFS general substrate transporter"/>
    <property type="match status" value="1"/>
</dbReference>
<protein>
    <submittedName>
        <fullName evidence="10">MFS transporter, DHA1 family, bicyclomycin/chloramphenicol resistance protein</fullName>
    </submittedName>
</protein>
<feature type="transmembrane region" description="Helical" evidence="8">
    <location>
        <begin position="178"/>
        <end position="200"/>
    </location>
</feature>
<feature type="transmembrane region" description="Helical" evidence="8">
    <location>
        <begin position="117"/>
        <end position="138"/>
    </location>
</feature>
<comment type="subcellular location">
    <subcellularLocation>
        <location evidence="1">Cell membrane</location>
        <topology evidence="1">Multi-pass membrane protein</topology>
    </subcellularLocation>
</comment>
<evidence type="ECO:0000256" key="6">
    <source>
        <dbReference type="ARBA" id="ARBA00022989"/>
    </source>
</evidence>
<feature type="domain" description="Major facilitator superfamily (MFS) profile" evidence="9">
    <location>
        <begin position="26"/>
        <end position="411"/>
    </location>
</feature>
<evidence type="ECO:0000313" key="10">
    <source>
        <dbReference type="EMBL" id="SEG56822.1"/>
    </source>
</evidence>
<evidence type="ECO:0000256" key="1">
    <source>
        <dbReference type="ARBA" id="ARBA00004651"/>
    </source>
</evidence>
<dbReference type="InterPro" id="IPR036259">
    <property type="entry name" value="MFS_trans_sf"/>
</dbReference>
<evidence type="ECO:0000256" key="8">
    <source>
        <dbReference type="SAM" id="Phobius"/>
    </source>
</evidence>
<dbReference type="PANTHER" id="PTHR23502">
    <property type="entry name" value="MAJOR FACILITATOR SUPERFAMILY"/>
    <property type="match status" value="1"/>
</dbReference>
<keyword evidence="3" id="KW-0813">Transport</keyword>
<keyword evidence="4" id="KW-1003">Cell membrane</keyword>
<evidence type="ECO:0000256" key="4">
    <source>
        <dbReference type="ARBA" id="ARBA00022475"/>
    </source>
</evidence>
<name>A0A1H6B881_9SPHI</name>
<feature type="transmembrane region" description="Helical" evidence="8">
    <location>
        <begin position="150"/>
        <end position="172"/>
    </location>
</feature>
<feature type="transmembrane region" description="Helical" evidence="8">
    <location>
        <begin position="323"/>
        <end position="348"/>
    </location>
</feature>
<evidence type="ECO:0000313" key="11">
    <source>
        <dbReference type="Proteomes" id="UP000236731"/>
    </source>
</evidence>
<dbReference type="Gene3D" id="1.20.1720.10">
    <property type="entry name" value="Multidrug resistance protein D"/>
    <property type="match status" value="1"/>
</dbReference>
<feature type="transmembrane region" description="Helical" evidence="8">
    <location>
        <begin position="93"/>
        <end position="111"/>
    </location>
</feature>
<evidence type="ECO:0000256" key="5">
    <source>
        <dbReference type="ARBA" id="ARBA00022692"/>
    </source>
</evidence>
<feature type="transmembrane region" description="Helical" evidence="8">
    <location>
        <begin position="360"/>
        <end position="380"/>
    </location>
</feature>
<keyword evidence="6 8" id="KW-1133">Transmembrane helix</keyword>
<dbReference type="PROSITE" id="PS50850">
    <property type="entry name" value="MFS"/>
    <property type="match status" value="1"/>
</dbReference>
<dbReference type="PANTHER" id="PTHR23502:SF132">
    <property type="entry name" value="POLYAMINE TRANSPORTER 2-RELATED"/>
    <property type="match status" value="1"/>
</dbReference>
<comment type="similarity">
    <text evidence="2">Belongs to the major facilitator superfamily. Bcr/CmlA family.</text>
</comment>
<reference evidence="11" key="1">
    <citation type="submission" date="2016-10" db="EMBL/GenBank/DDBJ databases">
        <authorList>
            <person name="Varghese N."/>
            <person name="Submissions S."/>
        </authorList>
    </citation>
    <scope>NUCLEOTIDE SEQUENCE [LARGE SCALE GENOMIC DNA]</scope>
    <source>
        <strain evidence="11">DSM 22361</strain>
    </source>
</reference>
<keyword evidence="5 8" id="KW-0812">Transmembrane</keyword>
<organism evidence="10 11">
    <name type="scientific">Sphingobacterium lactis</name>
    <dbReference type="NCBI Taxonomy" id="797291"/>
    <lineage>
        <taxon>Bacteria</taxon>
        <taxon>Pseudomonadati</taxon>
        <taxon>Bacteroidota</taxon>
        <taxon>Sphingobacteriia</taxon>
        <taxon>Sphingobacteriales</taxon>
        <taxon>Sphingobacteriaceae</taxon>
        <taxon>Sphingobacterium</taxon>
    </lineage>
</organism>
<evidence type="ECO:0000259" key="9">
    <source>
        <dbReference type="PROSITE" id="PS50850"/>
    </source>
</evidence>
<gene>
    <name evidence="10" type="ORF">SAMN05421877_109228</name>
</gene>
<feature type="transmembrane region" description="Helical" evidence="8">
    <location>
        <begin position="386"/>
        <end position="406"/>
    </location>
</feature>
<dbReference type="Proteomes" id="UP000236731">
    <property type="component" value="Unassembled WGS sequence"/>
</dbReference>
<dbReference type="EMBL" id="FNUT01000009">
    <property type="protein sequence ID" value="SEG56822.1"/>
    <property type="molecule type" value="Genomic_DNA"/>
</dbReference>
<feature type="transmembrane region" description="Helical" evidence="8">
    <location>
        <begin position="230"/>
        <end position="248"/>
    </location>
</feature>
<dbReference type="InterPro" id="IPR004812">
    <property type="entry name" value="Efflux_drug-R_Bcr/CmlA"/>
</dbReference>
<dbReference type="GO" id="GO:0042910">
    <property type="term" value="F:xenobiotic transmembrane transporter activity"/>
    <property type="evidence" value="ECO:0007669"/>
    <property type="project" value="InterPro"/>
</dbReference>
<sequence>MPYPFGRAFLLKNMMSSTLKNNRKVTLLILGLLSAIGPFSIDLYLPAFDNIATDFNTSVDKVQLSLTSYFIGIAFGQMVYGPLLDKFGRKKPLLVGLAIYIVASVLCLFTRDINHLIFLRFLQALGSCGGMVGARAMVTDYYSSREAAKVFSLLMLVIGVSPILAPSIGAFMLTHLDWHFIFLFLAVMALVIFLATWFLLPESYTGNREMSLAPKSILGNFWQVLSNKVFLSYCLIGSIASAGTYAYLAGSSFVMQQYFGLTKQQYGLAFAFVASAMIIATQLNRYFLKKHSSEQISRLANTWQAFIGILMVLALSFDLLTFPVALMLIFFFLFGHGFIFPNTSAVALSPFKGLAGSASALLGCIQMAIGAFASGMVSALHNETPWPMLGVMAAGGVLSLILHVVVKNRVKTDIA</sequence>
<dbReference type="InterPro" id="IPR020846">
    <property type="entry name" value="MFS_dom"/>
</dbReference>
<keyword evidence="11" id="KW-1185">Reference proteome</keyword>
<dbReference type="AlphaFoldDB" id="A0A1H6B881"/>
<accession>A0A1H6B881</accession>
<evidence type="ECO:0000256" key="2">
    <source>
        <dbReference type="ARBA" id="ARBA00006236"/>
    </source>
</evidence>
<dbReference type="FunFam" id="1.20.1720.10:FF:000005">
    <property type="entry name" value="Bcr/CflA family efflux transporter"/>
    <property type="match status" value="1"/>
</dbReference>
<dbReference type="CDD" id="cd17320">
    <property type="entry name" value="MFS_MdfA_MDR_like"/>
    <property type="match status" value="1"/>
</dbReference>
<feature type="transmembrane region" description="Helical" evidence="8">
    <location>
        <begin position="64"/>
        <end position="81"/>
    </location>
</feature>
<evidence type="ECO:0000256" key="7">
    <source>
        <dbReference type="ARBA" id="ARBA00023136"/>
    </source>
</evidence>
<keyword evidence="7 8" id="KW-0472">Membrane</keyword>
<feature type="transmembrane region" description="Helical" evidence="8">
    <location>
        <begin position="268"/>
        <end position="287"/>
    </location>
</feature>
<feature type="transmembrane region" description="Helical" evidence="8">
    <location>
        <begin position="299"/>
        <end position="317"/>
    </location>
</feature>
<proteinExistence type="inferred from homology"/>
<dbReference type="GO" id="GO:1990961">
    <property type="term" value="P:xenobiotic detoxification by transmembrane export across the plasma membrane"/>
    <property type="evidence" value="ECO:0007669"/>
    <property type="project" value="InterPro"/>
</dbReference>
<dbReference type="Pfam" id="PF07690">
    <property type="entry name" value="MFS_1"/>
    <property type="match status" value="1"/>
</dbReference>
<dbReference type="GO" id="GO:0005886">
    <property type="term" value="C:plasma membrane"/>
    <property type="evidence" value="ECO:0007669"/>
    <property type="project" value="UniProtKB-SubCell"/>
</dbReference>